<keyword evidence="1" id="KW-0175">Coiled coil</keyword>
<name>A0A9X7G1F6_BACTU</name>
<comment type="caution">
    <text evidence="2">The sequence shown here is derived from an EMBL/GenBank/DDBJ whole genome shotgun (WGS) entry which is preliminary data.</text>
</comment>
<proteinExistence type="predicted"/>
<accession>A0A9X7G1F6</accession>
<dbReference type="Proteomes" id="UP000225910">
    <property type="component" value="Unassembled WGS sequence"/>
</dbReference>
<protein>
    <submittedName>
        <fullName evidence="2">Uncharacterized protein</fullName>
    </submittedName>
</protein>
<sequence>MNGAIEELKKSLQVYERKLGEHERELERLMEKTPIMERNIRDTEGMISDLKASIFVLESMERSEQNRDHQRCSNYEK</sequence>
<feature type="coiled-coil region" evidence="1">
    <location>
        <begin position="5"/>
        <end position="39"/>
    </location>
</feature>
<gene>
    <name evidence="2" type="ORF">COK81_17385</name>
</gene>
<reference evidence="2 3" key="1">
    <citation type="submission" date="2017-09" db="EMBL/GenBank/DDBJ databases">
        <title>Large-scale bioinformatics analysis of Bacillus genomes uncovers conserved roles of natural products in bacterial physiology.</title>
        <authorList>
            <consortium name="Agbiome Team Llc"/>
            <person name="Bleich R.M."/>
            <person name="Grubbs K.J."/>
            <person name="Santa Maria K.C."/>
            <person name="Allen S.E."/>
            <person name="Farag S."/>
            <person name="Shank E.A."/>
            <person name="Bowers A."/>
        </authorList>
    </citation>
    <scope>NUCLEOTIDE SEQUENCE [LARGE SCALE GENOMIC DNA]</scope>
    <source>
        <strain evidence="2 3">AFS064137</strain>
    </source>
</reference>
<evidence type="ECO:0000313" key="3">
    <source>
        <dbReference type="Proteomes" id="UP000225910"/>
    </source>
</evidence>
<evidence type="ECO:0000313" key="2">
    <source>
        <dbReference type="EMBL" id="PFT89317.1"/>
    </source>
</evidence>
<dbReference type="AlphaFoldDB" id="A0A9X7G1F6"/>
<organism evidence="2 3">
    <name type="scientific">Bacillus thuringiensis</name>
    <dbReference type="NCBI Taxonomy" id="1428"/>
    <lineage>
        <taxon>Bacteria</taxon>
        <taxon>Bacillati</taxon>
        <taxon>Bacillota</taxon>
        <taxon>Bacilli</taxon>
        <taxon>Bacillales</taxon>
        <taxon>Bacillaceae</taxon>
        <taxon>Bacillus</taxon>
        <taxon>Bacillus cereus group</taxon>
    </lineage>
</organism>
<dbReference type="EMBL" id="NVCU01000147">
    <property type="protein sequence ID" value="PFT89317.1"/>
    <property type="molecule type" value="Genomic_DNA"/>
</dbReference>
<dbReference type="RefSeq" id="WP_098679222.1">
    <property type="nucleotide sequence ID" value="NZ_NVCU01000147.1"/>
</dbReference>
<evidence type="ECO:0000256" key="1">
    <source>
        <dbReference type="SAM" id="Coils"/>
    </source>
</evidence>